<dbReference type="EMBL" id="MBFT01000793">
    <property type="protein sequence ID" value="PVU87146.1"/>
    <property type="molecule type" value="Genomic_DNA"/>
</dbReference>
<dbReference type="PANTHER" id="PTHR24198">
    <property type="entry name" value="ANKYRIN REPEAT AND PROTEIN KINASE DOMAIN-CONTAINING PROTEIN"/>
    <property type="match status" value="1"/>
</dbReference>
<keyword evidence="5" id="KW-1185">Reference proteome</keyword>
<evidence type="ECO:0000256" key="3">
    <source>
        <dbReference type="PROSITE-ProRule" id="PRU00023"/>
    </source>
</evidence>
<accession>A0A2T9Y467</accession>
<dbReference type="PROSITE" id="PS50297">
    <property type="entry name" value="ANK_REP_REGION"/>
    <property type="match status" value="1"/>
</dbReference>
<evidence type="ECO:0000256" key="1">
    <source>
        <dbReference type="ARBA" id="ARBA00022737"/>
    </source>
</evidence>
<reference evidence="4 5" key="1">
    <citation type="journal article" date="2018" name="MBio">
        <title>Comparative Genomics Reveals the Core Gene Toolbox for the Fungus-Insect Symbiosis.</title>
        <authorList>
            <person name="Wang Y."/>
            <person name="Stata M."/>
            <person name="Wang W."/>
            <person name="Stajich J.E."/>
            <person name="White M.M."/>
            <person name="Moncalvo J.M."/>
        </authorList>
    </citation>
    <scope>NUCLEOTIDE SEQUENCE [LARGE SCALE GENOMIC DNA]</scope>
    <source>
        <strain evidence="4 5">AUS-77-4</strain>
    </source>
</reference>
<dbReference type="InterPro" id="IPR036770">
    <property type="entry name" value="Ankyrin_rpt-contain_sf"/>
</dbReference>
<dbReference type="SUPFAM" id="SSF48403">
    <property type="entry name" value="Ankyrin repeat"/>
    <property type="match status" value="1"/>
</dbReference>
<feature type="repeat" description="ANK" evidence="3">
    <location>
        <begin position="641"/>
        <end position="673"/>
    </location>
</feature>
<dbReference type="AlphaFoldDB" id="A0A2T9Y467"/>
<proteinExistence type="predicted"/>
<dbReference type="PANTHER" id="PTHR24198:SF165">
    <property type="entry name" value="ANKYRIN REPEAT-CONTAINING PROTEIN-RELATED"/>
    <property type="match status" value="1"/>
</dbReference>
<dbReference type="OrthoDB" id="20872at2759"/>
<dbReference type="SMART" id="SM00248">
    <property type="entry name" value="ANK"/>
    <property type="match status" value="7"/>
</dbReference>
<comment type="caution">
    <text evidence="4">The sequence shown here is derived from an EMBL/GenBank/DDBJ whole genome shotgun (WGS) entry which is preliminary data.</text>
</comment>
<dbReference type="STRING" id="61424.A0A2T9Y467"/>
<dbReference type="PROSITE" id="PS50088">
    <property type="entry name" value="ANK_REPEAT"/>
    <property type="match status" value="1"/>
</dbReference>
<gene>
    <name evidence="4" type="ORF">BB559_006156</name>
</gene>
<evidence type="ECO:0000256" key="2">
    <source>
        <dbReference type="ARBA" id="ARBA00023043"/>
    </source>
</evidence>
<evidence type="ECO:0000313" key="4">
    <source>
        <dbReference type="EMBL" id="PVU87146.1"/>
    </source>
</evidence>
<organism evidence="4 5">
    <name type="scientific">Furculomyces boomerangus</name>
    <dbReference type="NCBI Taxonomy" id="61424"/>
    <lineage>
        <taxon>Eukaryota</taxon>
        <taxon>Fungi</taxon>
        <taxon>Fungi incertae sedis</taxon>
        <taxon>Zoopagomycota</taxon>
        <taxon>Kickxellomycotina</taxon>
        <taxon>Harpellomycetes</taxon>
        <taxon>Harpellales</taxon>
        <taxon>Harpellaceae</taxon>
        <taxon>Furculomyces</taxon>
    </lineage>
</organism>
<keyword evidence="1" id="KW-0677">Repeat</keyword>
<dbReference type="Pfam" id="PF12796">
    <property type="entry name" value="Ank_2"/>
    <property type="match status" value="1"/>
</dbReference>
<dbReference type="Proteomes" id="UP000245699">
    <property type="component" value="Unassembled WGS sequence"/>
</dbReference>
<name>A0A2T9Y467_9FUNG</name>
<dbReference type="InterPro" id="IPR002110">
    <property type="entry name" value="Ankyrin_rpt"/>
</dbReference>
<evidence type="ECO:0000313" key="5">
    <source>
        <dbReference type="Proteomes" id="UP000245699"/>
    </source>
</evidence>
<keyword evidence="2 3" id="KW-0040">ANK repeat</keyword>
<dbReference type="Gene3D" id="1.25.40.20">
    <property type="entry name" value="Ankyrin repeat-containing domain"/>
    <property type="match status" value="2"/>
</dbReference>
<protein>
    <submittedName>
        <fullName evidence="4">Uncharacterized protein</fullName>
    </submittedName>
</protein>
<sequence length="871" mass="101312">MENSTTQYSDSDENCGFLNLGFDILSNIFIESMNEKLIKVSKIFHEISQTASVQLRIYLKWIESKDMHNEYCDYYCSFLNHNELPEAIKMFDNHKFVVGLIKNDPFNRFYYHIFRKAIKNQNKKVLEVLLNGSRIKKSRENDDELELVPYEKRQLYTVEPLIEINNNILCEGQVGTLEIFEIMKNAHKIKIDVEKDHGITSDMVVGCNKYVSIHKPLEKSAMIRYLGQIKKLDLEMVKFYLENVDIDEDSFKAAFRIYSISQCLTIVKFLIEYGIKHQFQLSRSSMIFCFLRNTNEISEYVIEAVEKYMDIYQLMEVAILTRNEFCINYFLEKGIEIEHNNYHILKFSMSENSPIPTFFFLDKIDLADVDVETQIELVQSISSRGVSFLDTLIDKGIDIHLGNDIILDVIIKRLNTNEEKIAILKRVLELGANIYLNKSKLLKLAVNFDSHMALVILQHINKPHPDSSKLIEIACECEITRNFEIEELCGFYPYRKINELVELILSKEEGLAKKNKHLFFVLLQHERFELCKQFLVNGLSLNNKKGSEILKYAIIEKKDKLITFLLEWNVRLCYRPQQLFWYACRNQFHNVVETILEKRLAKRKSIEYELNIACQNNDIVILELLLKYNPEKEKNELINSNYGSPLSLATKNGNGKIVDILLSNGANINVKNKKLFLNACRFGYVEIITEFFKEWKQNGNMDKKILNRGTVLAASNNRETYSMVIQHINDSKRNIISQNTLNQLLTIFCKNGNLELVKEIVDVGGDVESIDNCVLLEIYELRNIDLLAYLLENGLNKNQLNTIQFIKSCEEGDMKNTGLMLDEGVNININNSFGLRIVCEKGNLEMIRFLFKRGAKFSTFTKTIPNMTDFF</sequence>